<dbReference type="InterPro" id="IPR050765">
    <property type="entry name" value="Riboflavin_Biosynth_HTPR"/>
</dbReference>
<dbReference type="SUPFAM" id="SSF53597">
    <property type="entry name" value="Dihydrofolate reductase-like"/>
    <property type="match status" value="1"/>
</dbReference>
<sequence length="185" mass="20369">MGKIVVAEFVSLDGVIENPAWTVPFWNDDIADYKSAEMREADALLLGRVTHEAFAAAWPNHPEEGEYKDKMNAMPKHVASSRSDLEWNGHRIEGDLADSIAKLRAEQNLLVFGSSKLVHFLEANGLVDEYRLVVYPVLLGKGDRLWADVDAEATLEAVDTTALDNGVILSTYRVGAPTVTRPSFG</sequence>
<evidence type="ECO:0000259" key="1">
    <source>
        <dbReference type="Pfam" id="PF01872"/>
    </source>
</evidence>
<dbReference type="PANTHER" id="PTHR38011:SF11">
    <property type="entry name" value="2,5-DIAMINO-6-RIBOSYLAMINO-4(3H)-PYRIMIDINONE 5'-PHOSPHATE REDUCTASE"/>
    <property type="match status" value="1"/>
</dbReference>
<evidence type="ECO:0000313" key="3">
    <source>
        <dbReference type="Proteomes" id="UP000255467"/>
    </source>
</evidence>
<dbReference type="Pfam" id="PF01872">
    <property type="entry name" value="RibD_C"/>
    <property type="match status" value="1"/>
</dbReference>
<accession>A0A378YDK5</accession>
<evidence type="ECO:0000313" key="2">
    <source>
        <dbReference type="EMBL" id="SUA74469.1"/>
    </source>
</evidence>
<organism evidence="2 3">
    <name type="scientific">Nocardia otitidiscaviarum</name>
    <dbReference type="NCBI Taxonomy" id="1823"/>
    <lineage>
        <taxon>Bacteria</taxon>
        <taxon>Bacillati</taxon>
        <taxon>Actinomycetota</taxon>
        <taxon>Actinomycetes</taxon>
        <taxon>Mycobacteriales</taxon>
        <taxon>Nocardiaceae</taxon>
        <taxon>Nocardia</taxon>
    </lineage>
</organism>
<dbReference type="RefSeq" id="WP_039807936.1">
    <property type="nucleotide sequence ID" value="NZ_UGRY01000002.1"/>
</dbReference>
<dbReference type="GO" id="GO:0009231">
    <property type="term" value="P:riboflavin biosynthetic process"/>
    <property type="evidence" value="ECO:0007669"/>
    <property type="project" value="InterPro"/>
</dbReference>
<name>A0A378YDK5_9NOCA</name>
<dbReference type="Gene3D" id="3.40.430.10">
    <property type="entry name" value="Dihydrofolate Reductase, subunit A"/>
    <property type="match status" value="1"/>
</dbReference>
<protein>
    <submittedName>
        <fullName evidence="2">RibD C-terminal domain</fullName>
    </submittedName>
</protein>
<feature type="domain" description="Bacterial bifunctional deaminase-reductase C-terminal" evidence="1">
    <location>
        <begin position="3"/>
        <end position="169"/>
    </location>
</feature>
<dbReference type="OrthoDB" id="7342392at2"/>
<dbReference type="AlphaFoldDB" id="A0A378YDK5"/>
<gene>
    <name evidence="2" type="primary">yyaP_2</name>
    <name evidence="2" type="ORF">NCTC1934_01604</name>
</gene>
<dbReference type="InterPro" id="IPR024072">
    <property type="entry name" value="DHFR-like_dom_sf"/>
</dbReference>
<dbReference type="EMBL" id="UGRY01000002">
    <property type="protein sequence ID" value="SUA74469.1"/>
    <property type="molecule type" value="Genomic_DNA"/>
</dbReference>
<reference evidence="2 3" key="1">
    <citation type="submission" date="2018-06" db="EMBL/GenBank/DDBJ databases">
        <authorList>
            <consortium name="Pathogen Informatics"/>
            <person name="Doyle S."/>
        </authorList>
    </citation>
    <scope>NUCLEOTIDE SEQUENCE [LARGE SCALE GENOMIC DNA]</scope>
    <source>
        <strain evidence="2 3">NCTC1934</strain>
    </source>
</reference>
<dbReference type="PANTHER" id="PTHR38011">
    <property type="entry name" value="DIHYDROFOLATE REDUCTASE FAMILY PROTEIN (AFU_ORTHOLOGUE AFUA_8G06820)"/>
    <property type="match status" value="1"/>
</dbReference>
<dbReference type="STRING" id="1406858.GCA_000710895_00666"/>
<keyword evidence="3" id="KW-1185">Reference proteome</keyword>
<dbReference type="Proteomes" id="UP000255467">
    <property type="component" value="Unassembled WGS sequence"/>
</dbReference>
<dbReference type="GO" id="GO:0008703">
    <property type="term" value="F:5-amino-6-(5-phosphoribosylamino)uracil reductase activity"/>
    <property type="evidence" value="ECO:0007669"/>
    <property type="project" value="InterPro"/>
</dbReference>
<proteinExistence type="predicted"/>
<dbReference type="InterPro" id="IPR002734">
    <property type="entry name" value="RibDG_C"/>
</dbReference>